<keyword evidence="1" id="KW-0479">Metal-binding</keyword>
<name>A0ABR2A4M3_9ROSI</name>
<dbReference type="PROSITE" id="PS50158">
    <property type="entry name" value="ZF_CCHC"/>
    <property type="match status" value="1"/>
</dbReference>
<keyword evidence="1" id="KW-0863">Zinc-finger</keyword>
<accession>A0ABR2A4M3</accession>
<dbReference type="Pfam" id="PF00098">
    <property type="entry name" value="zf-CCHC"/>
    <property type="match status" value="1"/>
</dbReference>
<dbReference type="Gene3D" id="4.10.60.10">
    <property type="entry name" value="Zinc finger, CCHC-type"/>
    <property type="match status" value="1"/>
</dbReference>
<evidence type="ECO:0000313" key="5">
    <source>
        <dbReference type="Proteomes" id="UP001396334"/>
    </source>
</evidence>
<dbReference type="InterPro" id="IPR001878">
    <property type="entry name" value="Znf_CCHC"/>
</dbReference>
<dbReference type="InterPro" id="IPR036875">
    <property type="entry name" value="Znf_CCHC_sf"/>
</dbReference>
<feature type="compositionally biased region" description="Basic residues" evidence="2">
    <location>
        <begin position="50"/>
        <end position="60"/>
    </location>
</feature>
<evidence type="ECO:0000259" key="3">
    <source>
        <dbReference type="PROSITE" id="PS50158"/>
    </source>
</evidence>
<keyword evidence="5" id="KW-1185">Reference proteome</keyword>
<sequence>MALEEICDRRKIIKDYLSGSKEIDRACKDTRLQIKCKKEKNCRCKEKEKRPRKGHERRPFRTPAYPKSLRRKRKWRYLKKKQSQGLKSSRCYICGKTGHFARKCPKNKQGSKMIQKRTGIQIGEEDDVESIFSIDDEPNDNSLFAIQSLEENYKELDSEWSSEGILILQDQISSLAPIASAILAPHIPVSVYLSKYDKPIEVIAFIDTGAAKTIMNLHILPPEWWKPHTRIFSTASNDEFATHLISKPITI</sequence>
<evidence type="ECO:0000256" key="2">
    <source>
        <dbReference type="SAM" id="MobiDB-lite"/>
    </source>
</evidence>
<reference evidence="4 5" key="1">
    <citation type="journal article" date="2024" name="G3 (Bethesda)">
        <title>Genome assembly of Hibiscus sabdariffa L. provides insights into metabolisms of medicinal natural products.</title>
        <authorList>
            <person name="Kim T."/>
        </authorList>
    </citation>
    <scope>NUCLEOTIDE SEQUENCE [LARGE SCALE GENOMIC DNA]</scope>
    <source>
        <strain evidence="4">TK-2024</strain>
        <tissue evidence="4">Old leaves</tissue>
    </source>
</reference>
<feature type="domain" description="CCHC-type" evidence="3">
    <location>
        <begin position="90"/>
        <end position="106"/>
    </location>
</feature>
<dbReference type="EMBL" id="JBBPBN010000388">
    <property type="protein sequence ID" value="KAK8487575.1"/>
    <property type="molecule type" value="Genomic_DNA"/>
</dbReference>
<proteinExistence type="predicted"/>
<evidence type="ECO:0000256" key="1">
    <source>
        <dbReference type="PROSITE-ProRule" id="PRU00047"/>
    </source>
</evidence>
<dbReference type="SMART" id="SM00343">
    <property type="entry name" value="ZnF_C2HC"/>
    <property type="match status" value="1"/>
</dbReference>
<feature type="region of interest" description="Disordered" evidence="2">
    <location>
        <begin position="47"/>
        <end position="69"/>
    </location>
</feature>
<evidence type="ECO:0000313" key="4">
    <source>
        <dbReference type="EMBL" id="KAK8487575.1"/>
    </source>
</evidence>
<protein>
    <recommendedName>
        <fullName evidence="3">CCHC-type domain-containing protein</fullName>
    </recommendedName>
</protein>
<organism evidence="4 5">
    <name type="scientific">Hibiscus sabdariffa</name>
    <name type="common">roselle</name>
    <dbReference type="NCBI Taxonomy" id="183260"/>
    <lineage>
        <taxon>Eukaryota</taxon>
        <taxon>Viridiplantae</taxon>
        <taxon>Streptophyta</taxon>
        <taxon>Embryophyta</taxon>
        <taxon>Tracheophyta</taxon>
        <taxon>Spermatophyta</taxon>
        <taxon>Magnoliopsida</taxon>
        <taxon>eudicotyledons</taxon>
        <taxon>Gunneridae</taxon>
        <taxon>Pentapetalae</taxon>
        <taxon>rosids</taxon>
        <taxon>malvids</taxon>
        <taxon>Malvales</taxon>
        <taxon>Malvaceae</taxon>
        <taxon>Malvoideae</taxon>
        <taxon>Hibiscus</taxon>
    </lineage>
</organism>
<comment type="caution">
    <text evidence="4">The sequence shown here is derived from an EMBL/GenBank/DDBJ whole genome shotgun (WGS) entry which is preliminary data.</text>
</comment>
<keyword evidence="1" id="KW-0862">Zinc</keyword>
<dbReference type="SUPFAM" id="SSF57756">
    <property type="entry name" value="Retrovirus zinc finger-like domains"/>
    <property type="match status" value="1"/>
</dbReference>
<gene>
    <name evidence="4" type="ORF">V6N11_066560</name>
</gene>
<dbReference type="Proteomes" id="UP001396334">
    <property type="component" value="Unassembled WGS sequence"/>
</dbReference>